<dbReference type="SUPFAM" id="SSF53756">
    <property type="entry name" value="UDP-Glycosyltransferase/glycogen phosphorylase"/>
    <property type="match status" value="1"/>
</dbReference>
<reference evidence="3 4" key="1">
    <citation type="journal article" date="2016" name="Biochim. Biophys. Acta">
        <title>Characterization of red-shifted phycobilisomes isolated from the chlorophyll f-containing cyanobacterium Halomicronema hongdechloris.</title>
        <authorList>
            <person name="Li Y."/>
            <person name="Lin Y."/>
            <person name="Garvey C.J."/>
            <person name="Birch D."/>
            <person name="Corkery R.W."/>
            <person name="Loughlin P.C."/>
            <person name="Scheer H."/>
            <person name="Willows R.D."/>
            <person name="Chen M."/>
        </authorList>
    </citation>
    <scope>NUCLEOTIDE SEQUENCE [LARGE SCALE GENOMIC DNA]</scope>
    <source>
        <strain evidence="3 4">C2206</strain>
    </source>
</reference>
<dbReference type="InterPro" id="IPR028098">
    <property type="entry name" value="Glyco_trans_4-like_N"/>
</dbReference>
<dbReference type="GO" id="GO:0016757">
    <property type="term" value="F:glycosyltransferase activity"/>
    <property type="evidence" value="ECO:0007669"/>
    <property type="project" value="InterPro"/>
</dbReference>
<sequence>MEAHINHIPYLWKLLSLACKNYMLATMKILHINKSDIKGGGAIAGYRLHQSLLRKSTISTLLVDEINIDANNISLINRRRYVEMISSRLFWYLGLNYINITSTSQITDHSLYTQADILNFHNLHGSYFNYLAIPKLTAKKPAVYTLHDMWGFTGHCAYSFDCQRWKIGCGNCPYLDTYPSIARDNTHIEWKLKQWVHNRSNLTIVTPSQWLANLVQKSLLSRFSIHHIPHGLDINCYRPLEPQICRQALNLPDHKTVILLVAQNLRDPRKGSDLLIEALKYLPSSLTQDLVLLVVGEGGEIFEEITDIQTLSLGYIGGDRLKALAYSAADIFIFPTRADIFGLVLLESMACGTPMVSFDVGGVPELVRPGQTGLLARPEDPKDLAAKIVKLLEDDDLRQRMAKTCRDVAVAEYSIELQADRYIALYRQVIDEFHNRHTKFH</sequence>
<dbReference type="InterPro" id="IPR001296">
    <property type="entry name" value="Glyco_trans_1"/>
</dbReference>
<organism evidence="3 4">
    <name type="scientific">Halomicronema hongdechloris C2206</name>
    <dbReference type="NCBI Taxonomy" id="1641165"/>
    <lineage>
        <taxon>Bacteria</taxon>
        <taxon>Bacillati</taxon>
        <taxon>Cyanobacteriota</taxon>
        <taxon>Cyanophyceae</taxon>
        <taxon>Nodosilineales</taxon>
        <taxon>Nodosilineaceae</taxon>
        <taxon>Halomicronema</taxon>
    </lineage>
</organism>
<feature type="domain" description="Glycosyltransferase subfamily 4-like N-terminal" evidence="2">
    <location>
        <begin position="88"/>
        <end position="234"/>
    </location>
</feature>
<evidence type="ECO:0000259" key="2">
    <source>
        <dbReference type="Pfam" id="PF13439"/>
    </source>
</evidence>
<dbReference type="RefSeq" id="WP_306441498.1">
    <property type="nucleotide sequence ID" value="NZ_CP021983.2"/>
</dbReference>
<dbReference type="CDD" id="cd03825">
    <property type="entry name" value="GT4_WcaC-like"/>
    <property type="match status" value="1"/>
</dbReference>
<protein>
    <submittedName>
        <fullName evidence="3">Glycosyltransferase Type 1</fullName>
    </submittedName>
</protein>
<name>A0A1Z3HMG1_9CYAN</name>
<dbReference type="Pfam" id="PF00534">
    <property type="entry name" value="Glycos_transf_1"/>
    <property type="match status" value="1"/>
</dbReference>
<gene>
    <name evidence="3" type="ORF">XM38_023880</name>
</gene>
<proteinExistence type="predicted"/>
<dbReference type="AlphaFoldDB" id="A0A1Z3HMG1"/>
<dbReference type="KEGG" id="hhg:XM38_023880"/>
<dbReference type="STRING" id="1641165.XM38_22705"/>
<dbReference type="EMBL" id="CP021983">
    <property type="protein sequence ID" value="ASC71436.1"/>
    <property type="molecule type" value="Genomic_DNA"/>
</dbReference>
<keyword evidence="4" id="KW-1185">Reference proteome</keyword>
<dbReference type="PANTHER" id="PTHR12526">
    <property type="entry name" value="GLYCOSYLTRANSFERASE"/>
    <property type="match status" value="1"/>
</dbReference>
<dbReference type="Proteomes" id="UP000191901">
    <property type="component" value="Chromosome"/>
</dbReference>
<dbReference type="Pfam" id="PF13439">
    <property type="entry name" value="Glyco_transf_4"/>
    <property type="match status" value="1"/>
</dbReference>
<evidence type="ECO:0000313" key="3">
    <source>
        <dbReference type="EMBL" id="ASC71436.1"/>
    </source>
</evidence>
<evidence type="ECO:0000259" key="1">
    <source>
        <dbReference type="Pfam" id="PF00534"/>
    </source>
</evidence>
<dbReference type="PANTHER" id="PTHR12526:SF635">
    <property type="entry name" value="GLYCOSYL TRANSFERASE GROUP 1"/>
    <property type="match status" value="1"/>
</dbReference>
<accession>A0A1Z3HMG1</accession>
<feature type="domain" description="Glycosyl transferase family 1" evidence="1">
    <location>
        <begin position="246"/>
        <end position="405"/>
    </location>
</feature>
<dbReference type="Gene3D" id="3.40.50.2000">
    <property type="entry name" value="Glycogen Phosphorylase B"/>
    <property type="match status" value="2"/>
</dbReference>
<evidence type="ECO:0000313" key="4">
    <source>
        <dbReference type="Proteomes" id="UP000191901"/>
    </source>
</evidence>